<keyword evidence="3" id="KW-0812">Transmembrane</keyword>
<dbReference type="Gene3D" id="3.40.50.2000">
    <property type="entry name" value="Glycogen Phosphorylase B"/>
    <property type="match status" value="2"/>
</dbReference>
<dbReference type="Proteomes" id="UP000054097">
    <property type="component" value="Unassembled WGS sequence"/>
</dbReference>
<accession>A0A0C3AZY8</accession>
<evidence type="ECO:0000259" key="4">
    <source>
        <dbReference type="Pfam" id="PF06722"/>
    </source>
</evidence>
<dbReference type="GO" id="GO:0016758">
    <property type="term" value="F:hexosyltransferase activity"/>
    <property type="evidence" value="ECO:0007669"/>
    <property type="project" value="UniProtKB-ARBA"/>
</dbReference>
<keyword evidence="6" id="KW-1185">Reference proteome</keyword>
<dbReference type="CDD" id="cd03784">
    <property type="entry name" value="GT1_Gtf-like"/>
    <property type="match status" value="1"/>
</dbReference>
<dbReference type="PANTHER" id="PTHR48043">
    <property type="entry name" value="EG:EG0003.4 PROTEIN-RELATED"/>
    <property type="match status" value="1"/>
</dbReference>
<keyword evidence="3" id="KW-1133">Transmembrane helix</keyword>
<keyword evidence="2 5" id="KW-0808">Transferase</keyword>
<dbReference type="InterPro" id="IPR002213">
    <property type="entry name" value="UDP_glucos_trans"/>
</dbReference>
<organism evidence="5 6">
    <name type="scientific">Serendipita vermifera MAFF 305830</name>
    <dbReference type="NCBI Taxonomy" id="933852"/>
    <lineage>
        <taxon>Eukaryota</taxon>
        <taxon>Fungi</taxon>
        <taxon>Dikarya</taxon>
        <taxon>Basidiomycota</taxon>
        <taxon>Agaricomycotina</taxon>
        <taxon>Agaricomycetes</taxon>
        <taxon>Sebacinales</taxon>
        <taxon>Serendipitaceae</taxon>
        <taxon>Serendipita</taxon>
    </lineage>
</organism>
<dbReference type="HOGENOM" id="CLU_660833_0_0_1"/>
<reference evidence="6" key="2">
    <citation type="submission" date="2015-01" db="EMBL/GenBank/DDBJ databases">
        <title>Evolutionary Origins and Diversification of the Mycorrhizal Mutualists.</title>
        <authorList>
            <consortium name="DOE Joint Genome Institute"/>
            <consortium name="Mycorrhizal Genomics Consortium"/>
            <person name="Kohler A."/>
            <person name="Kuo A."/>
            <person name="Nagy L.G."/>
            <person name="Floudas D."/>
            <person name="Copeland A."/>
            <person name="Barry K.W."/>
            <person name="Cichocki N."/>
            <person name="Veneault-Fourrey C."/>
            <person name="LaButti K."/>
            <person name="Lindquist E.A."/>
            <person name="Lipzen A."/>
            <person name="Lundell T."/>
            <person name="Morin E."/>
            <person name="Murat C."/>
            <person name="Riley R."/>
            <person name="Ohm R."/>
            <person name="Sun H."/>
            <person name="Tunlid A."/>
            <person name="Henrissat B."/>
            <person name="Grigoriev I.V."/>
            <person name="Hibbett D.S."/>
            <person name="Martin F."/>
        </authorList>
    </citation>
    <scope>NUCLEOTIDE SEQUENCE [LARGE SCALE GENOMIC DNA]</scope>
    <source>
        <strain evidence="6">MAFF 305830</strain>
    </source>
</reference>
<evidence type="ECO:0000313" key="5">
    <source>
        <dbReference type="EMBL" id="KIM30075.1"/>
    </source>
</evidence>
<evidence type="ECO:0000256" key="3">
    <source>
        <dbReference type="SAM" id="Phobius"/>
    </source>
</evidence>
<keyword evidence="1" id="KW-0328">Glycosyltransferase</keyword>
<sequence>MVGSTREELMAIKALWAKGTRNPNGLRPFLDDFFSTPKGDPLVEWKNVTDAFISLVEELKPDLLILDQFAMWFVDAARIMNMEYVLSAPASLQMLQEPSPLEDPLIWSNLSYPLSFWSKILNLWYFFGLIWFSLFHPVPASIREYRLKTLKMPSIGFTNDRNAFVYDHPSWKYHRAILTYNLNLMQQKCNPKVVFVGACLRQPREADHTGDVDVRKWLDASHQSETSVIYINLGTIFCYLQSEIDAITDSILSLISLMPGGRKVSFLWRIPKGQIPHLDLKRLESIPPKRLMVVNWLDDPLVVFRHPAVQVCVNHGGGNSVNEAMHHGLPQLVCGSWLDTVDFAVAVRTSGIGLSTQDPGKMDSNDITAKITRLLTEETFRETAALYSAKSRAAGGTRAAVDVIESILESRLRTSG</sequence>
<dbReference type="InterPro" id="IPR050271">
    <property type="entry name" value="UDP-glycosyltransferase"/>
</dbReference>
<dbReference type="Pfam" id="PF06722">
    <property type="entry name" value="EryCIII-like_C"/>
    <property type="match status" value="1"/>
</dbReference>
<proteinExistence type="predicted"/>
<feature type="transmembrane region" description="Helical" evidence="3">
    <location>
        <begin position="123"/>
        <end position="142"/>
    </location>
</feature>
<evidence type="ECO:0000256" key="2">
    <source>
        <dbReference type="ARBA" id="ARBA00022679"/>
    </source>
</evidence>
<reference evidence="5 6" key="1">
    <citation type="submission" date="2014-04" db="EMBL/GenBank/DDBJ databases">
        <authorList>
            <consortium name="DOE Joint Genome Institute"/>
            <person name="Kuo A."/>
            <person name="Zuccaro A."/>
            <person name="Kohler A."/>
            <person name="Nagy L.G."/>
            <person name="Floudas D."/>
            <person name="Copeland A."/>
            <person name="Barry K.W."/>
            <person name="Cichocki N."/>
            <person name="Veneault-Fourrey C."/>
            <person name="LaButti K."/>
            <person name="Lindquist E.A."/>
            <person name="Lipzen A."/>
            <person name="Lundell T."/>
            <person name="Morin E."/>
            <person name="Murat C."/>
            <person name="Sun H."/>
            <person name="Tunlid A."/>
            <person name="Henrissat B."/>
            <person name="Grigoriev I.V."/>
            <person name="Hibbett D.S."/>
            <person name="Martin F."/>
            <person name="Nordberg H.P."/>
            <person name="Cantor M.N."/>
            <person name="Hua S.X."/>
        </authorList>
    </citation>
    <scope>NUCLEOTIDE SEQUENCE [LARGE SCALE GENOMIC DNA]</scope>
    <source>
        <strain evidence="5 6">MAFF 305830</strain>
    </source>
</reference>
<name>A0A0C3AZY8_SERVB</name>
<evidence type="ECO:0000313" key="6">
    <source>
        <dbReference type="Proteomes" id="UP000054097"/>
    </source>
</evidence>
<evidence type="ECO:0000256" key="1">
    <source>
        <dbReference type="ARBA" id="ARBA00022676"/>
    </source>
</evidence>
<dbReference type="OrthoDB" id="5835829at2759"/>
<dbReference type="GO" id="GO:0008194">
    <property type="term" value="F:UDP-glycosyltransferase activity"/>
    <property type="evidence" value="ECO:0007669"/>
    <property type="project" value="InterPro"/>
</dbReference>
<gene>
    <name evidence="5" type="ORF">M408DRAFT_328480</name>
</gene>
<dbReference type="SUPFAM" id="SSF53756">
    <property type="entry name" value="UDP-Glycosyltransferase/glycogen phosphorylase"/>
    <property type="match status" value="1"/>
</dbReference>
<keyword evidence="3" id="KW-0472">Membrane</keyword>
<dbReference type="EMBL" id="KN824286">
    <property type="protein sequence ID" value="KIM30075.1"/>
    <property type="molecule type" value="Genomic_DNA"/>
</dbReference>
<dbReference type="AlphaFoldDB" id="A0A0C3AZY8"/>
<dbReference type="InterPro" id="IPR010610">
    <property type="entry name" value="EryCIII-like_C"/>
</dbReference>
<dbReference type="PANTHER" id="PTHR48043:SF145">
    <property type="entry name" value="FI06409P-RELATED"/>
    <property type="match status" value="1"/>
</dbReference>
<protein>
    <submittedName>
        <fullName evidence="5">Glycosyltransferase family 1 protein</fullName>
    </submittedName>
</protein>
<feature type="domain" description="Erythromycin biosynthesis protein CIII-like C-terminal" evidence="4">
    <location>
        <begin position="281"/>
        <end position="386"/>
    </location>
</feature>
<dbReference type="STRING" id="933852.A0A0C3AZY8"/>